<reference evidence="6" key="1">
    <citation type="journal article" date="2019" name="Int. J. Syst. Evol. Microbiol.">
        <title>The Global Catalogue of Microorganisms (GCM) 10K type strain sequencing project: providing services to taxonomists for standard genome sequencing and annotation.</title>
        <authorList>
            <consortium name="The Broad Institute Genomics Platform"/>
            <consortium name="The Broad Institute Genome Sequencing Center for Infectious Disease"/>
            <person name="Wu L."/>
            <person name="Ma J."/>
        </authorList>
    </citation>
    <scope>NUCLEOTIDE SEQUENCE [LARGE SCALE GENOMIC DNA]</scope>
    <source>
        <strain evidence="6">JCM 31037</strain>
    </source>
</reference>
<name>A0ABW3YIH3_9ACTN</name>
<dbReference type="EMBL" id="JBHTMP010000029">
    <property type="protein sequence ID" value="MFD1323226.1"/>
    <property type="molecule type" value="Genomic_DNA"/>
</dbReference>
<evidence type="ECO:0000313" key="6">
    <source>
        <dbReference type="Proteomes" id="UP001597260"/>
    </source>
</evidence>
<dbReference type="InterPro" id="IPR038261">
    <property type="entry name" value="GPP34-like_sf"/>
</dbReference>
<dbReference type="Pfam" id="PF05719">
    <property type="entry name" value="GPP34"/>
    <property type="match status" value="1"/>
</dbReference>
<keyword evidence="4" id="KW-0472">Membrane</keyword>
<evidence type="ECO:0000256" key="2">
    <source>
        <dbReference type="ARBA" id="ARBA00023034"/>
    </source>
</evidence>
<keyword evidence="3" id="KW-0446">Lipid-binding</keyword>
<evidence type="ECO:0000313" key="5">
    <source>
        <dbReference type="EMBL" id="MFD1323226.1"/>
    </source>
</evidence>
<proteinExistence type="predicted"/>
<evidence type="ECO:0000256" key="4">
    <source>
        <dbReference type="ARBA" id="ARBA00023136"/>
    </source>
</evidence>
<keyword evidence="6" id="KW-1185">Reference proteome</keyword>
<dbReference type="RefSeq" id="WP_377572378.1">
    <property type="nucleotide sequence ID" value="NZ_JBHTMP010000029.1"/>
</dbReference>
<accession>A0ABW3YIH3</accession>
<gene>
    <name evidence="5" type="ORF">ACFQ4H_19240</name>
</gene>
<sequence>MEAALADQFYRLAYSDVTGRPRLAGRAAGLGLAAALLGELVFRGNVWVKGRRLSIRACGTPADALAHAVFDQLVARPELTDLRTWVLFLAGSAPEDVARRLARGGHLRREQKRRRLRRETVWVPTNMNVAATPWALLSVRLRRLELLSHEDMFLAGLCVATGLDRLLFDGASPQARRYLTQVSAGLWPPALELVDVTSALVADAILSAR</sequence>
<comment type="caution">
    <text evidence="5">The sequence shown here is derived from an EMBL/GenBank/DDBJ whole genome shotgun (WGS) entry which is preliminary data.</text>
</comment>
<comment type="subcellular location">
    <subcellularLocation>
        <location evidence="1">Golgi apparatus membrane</location>
        <topology evidence="1">Peripheral membrane protein</topology>
        <orientation evidence="1">Cytoplasmic side</orientation>
    </subcellularLocation>
</comment>
<evidence type="ECO:0000256" key="3">
    <source>
        <dbReference type="ARBA" id="ARBA00023121"/>
    </source>
</evidence>
<dbReference type="Gene3D" id="1.10.3630.10">
    <property type="entry name" value="yeast vps74-n-term truncation variant domain like"/>
    <property type="match status" value="1"/>
</dbReference>
<protein>
    <submittedName>
        <fullName evidence="5">GPP34 family phosphoprotein</fullName>
    </submittedName>
</protein>
<keyword evidence="2" id="KW-0333">Golgi apparatus</keyword>
<organism evidence="5 6">
    <name type="scientific">Micromonospora sonneratiae</name>
    <dbReference type="NCBI Taxonomy" id="1184706"/>
    <lineage>
        <taxon>Bacteria</taxon>
        <taxon>Bacillati</taxon>
        <taxon>Actinomycetota</taxon>
        <taxon>Actinomycetes</taxon>
        <taxon>Micromonosporales</taxon>
        <taxon>Micromonosporaceae</taxon>
        <taxon>Micromonospora</taxon>
    </lineage>
</organism>
<dbReference type="InterPro" id="IPR008628">
    <property type="entry name" value="GPP34-like"/>
</dbReference>
<dbReference type="Proteomes" id="UP001597260">
    <property type="component" value="Unassembled WGS sequence"/>
</dbReference>
<evidence type="ECO:0000256" key="1">
    <source>
        <dbReference type="ARBA" id="ARBA00004255"/>
    </source>
</evidence>